<sequence>MFIELQYDVRNCVSTRNNRFAISTPALEQYKGDGITGRAPGCNYTYRRRGCFCRLQCHAPDVDLVTYLDRSNESGYYITPTTSNGMSHPVCWFDYMQVALSNFN</sequence>
<dbReference type="EnsemblMetazoa" id="GAUT031824-RA">
    <property type="protein sequence ID" value="GAUT031824-PA"/>
    <property type="gene ID" value="GAUT031824"/>
</dbReference>
<proteinExistence type="predicted"/>
<dbReference type="Proteomes" id="UP000078200">
    <property type="component" value="Unassembled WGS sequence"/>
</dbReference>
<evidence type="ECO:0000313" key="2">
    <source>
        <dbReference type="Proteomes" id="UP000078200"/>
    </source>
</evidence>
<accession>A0A1A9VBF5</accession>
<organism evidence="1 2">
    <name type="scientific">Glossina austeni</name>
    <name type="common">Savannah tsetse fly</name>
    <dbReference type="NCBI Taxonomy" id="7395"/>
    <lineage>
        <taxon>Eukaryota</taxon>
        <taxon>Metazoa</taxon>
        <taxon>Ecdysozoa</taxon>
        <taxon>Arthropoda</taxon>
        <taxon>Hexapoda</taxon>
        <taxon>Insecta</taxon>
        <taxon>Pterygota</taxon>
        <taxon>Neoptera</taxon>
        <taxon>Endopterygota</taxon>
        <taxon>Diptera</taxon>
        <taxon>Brachycera</taxon>
        <taxon>Muscomorpha</taxon>
        <taxon>Hippoboscoidea</taxon>
        <taxon>Glossinidae</taxon>
        <taxon>Glossina</taxon>
    </lineage>
</organism>
<reference evidence="1" key="1">
    <citation type="submission" date="2020-05" db="UniProtKB">
        <authorList>
            <consortium name="EnsemblMetazoa"/>
        </authorList>
    </citation>
    <scope>IDENTIFICATION</scope>
    <source>
        <strain evidence="1">TTRI</strain>
    </source>
</reference>
<evidence type="ECO:0000313" key="1">
    <source>
        <dbReference type="EnsemblMetazoa" id="GAUT031824-PA"/>
    </source>
</evidence>
<dbReference type="VEuPathDB" id="VectorBase:GAUT031824"/>
<protein>
    <submittedName>
        <fullName evidence="1">Uncharacterized protein</fullName>
    </submittedName>
</protein>
<dbReference type="AlphaFoldDB" id="A0A1A9VBF5"/>
<name>A0A1A9VBF5_GLOAU</name>
<keyword evidence="2" id="KW-1185">Reference proteome</keyword>